<dbReference type="Proteomes" id="UP000696573">
    <property type="component" value="Unassembled WGS sequence"/>
</dbReference>
<dbReference type="PANTHER" id="PTHR23501:SF187">
    <property type="entry name" value="MAJOR FACILITATOR SUPERFAMILY (MFS) PROFILE DOMAIN-CONTAINING PROTEIN"/>
    <property type="match status" value="1"/>
</dbReference>
<dbReference type="PANTHER" id="PTHR23501">
    <property type="entry name" value="MAJOR FACILITATOR SUPERFAMILY"/>
    <property type="match status" value="1"/>
</dbReference>
<evidence type="ECO:0000256" key="4">
    <source>
        <dbReference type="ARBA" id="ARBA00022989"/>
    </source>
</evidence>
<dbReference type="InterPro" id="IPR020846">
    <property type="entry name" value="MFS_dom"/>
</dbReference>
<gene>
    <name evidence="10" type="ORF">CRHIZ90672A_00006436</name>
</gene>
<evidence type="ECO:0000256" key="6">
    <source>
        <dbReference type="ARBA" id="ARBA00023180"/>
    </source>
</evidence>
<feature type="transmembrane region" description="Helical" evidence="8">
    <location>
        <begin position="405"/>
        <end position="424"/>
    </location>
</feature>
<dbReference type="Gene3D" id="1.20.1250.20">
    <property type="entry name" value="MFS general substrate transporter like domains"/>
    <property type="match status" value="1"/>
</dbReference>
<feature type="transmembrane region" description="Helical" evidence="8">
    <location>
        <begin position="172"/>
        <end position="190"/>
    </location>
</feature>
<dbReference type="SUPFAM" id="SSF103473">
    <property type="entry name" value="MFS general substrate transporter"/>
    <property type="match status" value="1"/>
</dbReference>
<sequence length="581" mass="62554">MKSPPVSHNALSSDNSAAPEMSQQEEPVREQTAITDFDTIRRSFSFWAIIVGLGVMLLLAALENSVLVTSAPSILAEIPLGDDWIWLTNAFFLASAAFQPLLGQLTNLYGRRWTTIGVIVIFIVGSTICGVATNTAMLLAGRAVQGIGSGGILMAYDTIVSDLVPLRYRGNYIAVILLIYSIGLTLGPLVGGVIVDKTTWRWVFYINLPVGAVSLAVMYFYLHLNYRSEGAAKSRLMRIDMIGNLILIGSSVSMLIALTYAGTRHPWSSWNTLVPLLVGFAGFLLFGAFENSRFAPLEPVMPPRLFNNRTSVIIAINTFLFTAVLYWTLFFLPVYFQTVALTSPTRAGVNLIPVSLLGVPAAAAAAAAVTRWGKSKLIHIIGLALFTLGQGLFSRLDEDSTTAEFVGYIFVGPIGGGILLNTQLPAFQAPASEADQAAATASWNFIRTLGGVWGVAIPAAIFANRVDGLIHGGGAISNPLAAEALVGGGAYEFASAQFVESFPATDQVEIRAVYRLAYQRVQLVSLAFVGFALLLCLFERDVVLRTELVTDYGLKEKKSTRAADPEEGPAEGEVSDRHRSD</sequence>
<dbReference type="Pfam" id="PF07690">
    <property type="entry name" value="MFS_1"/>
    <property type="match status" value="1"/>
</dbReference>
<feature type="transmembrane region" description="Helical" evidence="8">
    <location>
        <begin position="521"/>
        <end position="538"/>
    </location>
</feature>
<feature type="region of interest" description="Disordered" evidence="7">
    <location>
        <begin position="556"/>
        <end position="581"/>
    </location>
</feature>
<name>A0A9N9VUX7_9HYPO</name>
<feature type="transmembrane region" description="Helical" evidence="8">
    <location>
        <begin position="84"/>
        <end position="102"/>
    </location>
</feature>
<keyword evidence="4 8" id="KW-1133">Transmembrane helix</keyword>
<keyword evidence="2" id="KW-0813">Transport</keyword>
<dbReference type="AlphaFoldDB" id="A0A9N9VUX7"/>
<reference evidence="10" key="1">
    <citation type="submission" date="2021-10" db="EMBL/GenBank/DDBJ databases">
        <authorList>
            <person name="Piombo E."/>
        </authorList>
    </citation>
    <scope>NUCLEOTIDE SEQUENCE</scope>
</reference>
<evidence type="ECO:0000256" key="3">
    <source>
        <dbReference type="ARBA" id="ARBA00022692"/>
    </source>
</evidence>
<evidence type="ECO:0000256" key="7">
    <source>
        <dbReference type="SAM" id="MobiDB-lite"/>
    </source>
</evidence>
<feature type="transmembrane region" description="Helical" evidence="8">
    <location>
        <begin position="139"/>
        <end position="160"/>
    </location>
</feature>
<feature type="transmembrane region" description="Helical" evidence="8">
    <location>
        <begin position="267"/>
        <end position="289"/>
    </location>
</feature>
<feature type="transmembrane region" description="Helical" evidence="8">
    <location>
        <begin position="445"/>
        <end position="463"/>
    </location>
</feature>
<feature type="transmembrane region" description="Helical" evidence="8">
    <location>
        <begin position="202"/>
        <end position="222"/>
    </location>
</feature>
<dbReference type="InterPro" id="IPR036259">
    <property type="entry name" value="MFS_trans_sf"/>
</dbReference>
<protein>
    <recommendedName>
        <fullName evidence="9">Major facilitator superfamily (MFS) profile domain-containing protein</fullName>
    </recommendedName>
</protein>
<dbReference type="OrthoDB" id="10021397at2759"/>
<dbReference type="GO" id="GO:0005886">
    <property type="term" value="C:plasma membrane"/>
    <property type="evidence" value="ECO:0007669"/>
    <property type="project" value="TreeGrafter"/>
</dbReference>
<proteinExistence type="predicted"/>
<evidence type="ECO:0000256" key="8">
    <source>
        <dbReference type="SAM" id="Phobius"/>
    </source>
</evidence>
<dbReference type="EMBL" id="CABFNQ020000760">
    <property type="protein sequence ID" value="CAH0038999.1"/>
    <property type="molecule type" value="Genomic_DNA"/>
</dbReference>
<evidence type="ECO:0000256" key="1">
    <source>
        <dbReference type="ARBA" id="ARBA00004141"/>
    </source>
</evidence>
<feature type="region of interest" description="Disordered" evidence="7">
    <location>
        <begin position="1"/>
        <end position="30"/>
    </location>
</feature>
<feature type="transmembrane region" description="Helical" evidence="8">
    <location>
        <begin position="348"/>
        <end position="370"/>
    </location>
</feature>
<evidence type="ECO:0000256" key="2">
    <source>
        <dbReference type="ARBA" id="ARBA00022448"/>
    </source>
</evidence>
<keyword evidence="5 8" id="KW-0472">Membrane</keyword>
<feature type="transmembrane region" description="Helical" evidence="8">
    <location>
        <begin position="310"/>
        <end position="336"/>
    </location>
</feature>
<feature type="transmembrane region" description="Helical" evidence="8">
    <location>
        <begin position="242"/>
        <end position="261"/>
    </location>
</feature>
<feature type="transmembrane region" description="Helical" evidence="8">
    <location>
        <begin position="44"/>
        <end position="62"/>
    </location>
</feature>
<dbReference type="PROSITE" id="PS50850">
    <property type="entry name" value="MFS"/>
    <property type="match status" value="1"/>
</dbReference>
<accession>A0A9N9VUX7</accession>
<keyword evidence="11" id="KW-1185">Reference proteome</keyword>
<dbReference type="InterPro" id="IPR011701">
    <property type="entry name" value="MFS"/>
</dbReference>
<comment type="caution">
    <text evidence="10">The sequence shown here is derived from an EMBL/GenBank/DDBJ whole genome shotgun (WGS) entry which is preliminary data.</text>
</comment>
<keyword evidence="6" id="KW-0325">Glycoprotein</keyword>
<evidence type="ECO:0000256" key="5">
    <source>
        <dbReference type="ARBA" id="ARBA00023136"/>
    </source>
</evidence>
<dbReference type="GO" id="GO:0022857">
    <property type="term" value="F:transmembrane transporter activity"/>
    <property type="evidence" value="ECO:0007669"/>
    <property type="project" value="InterPro"/>
</dbReference>
<organism evidence="10 11">
    <name type="scientific">Clonostachys rhizophaga</name>
    <dbReference type="NCBI Taxonomy" id="160324"/>
    <lineage>
        <taxon>Eukaryota</taxon>
        <taxon>Fungi</taxon>
        <taxon>Dikarya</taxon>
        <taxon>Ascomycota</taxon>
        <taxon>Pezizomycotina</taxon>
        <taxon>Sordariomycetes</taxon>
        <taxon>Hypocreomycetidae</taxon>
        <taxon>Hypocreales</taxon>
        <taxon>Bionectriaceae</taxon>
        <taxon>Clonostachys</taxon>
    </lineage>
</organism>
<feature type="compositionally biased region" description="Polar residues" evidence="7">
    <location>
        <begin position="9"/>
        <end position="25"/>
    </location>
</feature>
<evidence type="ECO:0000259" key="9">
    <source>
        <dbReference type="PROSITE" id="PS50850"/>
    </source>
</evidence>
<keyword evidence="3 8" id="KW-0812">Transmembrane</keyword>
<dbReference type="Gene3D" id="1.20.1720.10">
    <property type="entry name" value="Multidrug resistance protein D"/>
    <property type="match status" value="1"/>
</dbReference>
<comment type="subcellular location">
    <subcellularLocation>
        <location evidence="1">Membrane</location>
        <topology evidence="1">Multi-pass membrane protein</topology>
    </subcellularLocation>
</comment>
<evidence type="ECO:0000313" key="11">
    <source>
        <dbReference type="Proteomes" id="UP000696573"/>
    </source>
</evidence>
<evidence type="ECO:0000313" key="10">
    <source>
        <dbReference type="EMBL" id="CAH0038999.1"/>
    </source>
</evidence>
<feature type="domain" description="Major facilitator superfamily (MFS) profile" evidence="9">
    <location>
        <begin position="49"/>
        <end position="547"/>
    </location>
</feature>
<feature type="transmembrane region" description="Helical" evidence="8">
    <location>
        <begin position="377"/>
        <end position="393"/>
    </location>
</feature>
<feature type="transmembrane region" description="Helical" evidence="8">
    <location>
        <begin position="114"/>
        <end position="133"/>
    </location>
</feature>